<reference evidence="1 2" key="1">
    <citation type="submission" date="2016-09" db="EMBL/GenBank/DDBJ databases">
        <title>Extensive genetic diversity and differential bi-allelic expression allows diatom success in the polar Southern Ocean.</title>
        <authorList>
            <consortium name="DOE Joint Genome Institute"/>
            <person name="Mock T."/>
            <person name="Otillar R.P."/>
            <person name="Strauss J."/>
            <person name="Dupont C."/>
            <person name="Frickenhaus S."/>
            <person name="Maumus F."/>
            <person name="Mcmullan M."/>
            <person name="Sanges R."/>
            <person name="Schmutz J."/>
            <person name="Toseland A."/>
            <person name="Valas R."/>
            <person name="Veluchamy A."/>
            <person name="Ward B.J."/>
            <person name="Allen A."/>
            <person name="Barry K."/>
            <person name="Falciatore A."/>
            <person name="Ferrante M."/>
            <person name="Fortunato A.E."/>
            <person name="Gloeckner G."/>
            <person name="Gruber A."/>
            <person name="Hipkin R."/>
            <person name="Janech M."/>
            <person name="Kroth P."/>
            <person name="Leese F."/>
            <person name="Lindquist E."/>
            <person name="Lyon B.R."/>
            <person name="Martin J."/>
            <person name="Mayer C."/>
            <person name="Parker M."/>
            <person name="Quesneville H."/>
            <person name="Raymond J."/>
            <person name="Uhlig C."/>
            <person name="Valentin K.U."/>
            <person name="Worden A.Z."/>
            <person name="Armbrust E.V."/>
            <person name="Bowler C."/>
            <person name="Green B."/>
            <person name="Moulton V."/>
            <person name="Van Oosterhout C."/>
            <person name="Grigoriev I."/>
        </authorList>
    </citation>
    <scope>NUCLEOTIDE SEQUENCE [LARGE SCALE GENOMIC DNA]</scope>
    <source>
        <strain evidence="1 2">CCMP1102</strain>
    </source>
</reference>
<dbReference type="KEGG" id="fcy:FRACYDRAFT_242553"/>
<dbReference type="EMBL" id="KV784362">
    <property type="protein sequence ID" value="OEU13125.1"/>
    <property type="molecule type" value="Genomic_DNA"/>
</dbReference>
<proteinExistence type="predicted"/>
<keyword evidence="2" id="KW-1185">Reference proteome</keyword>
<organism evidence="1 2">
    <name type="scientific">Fragilariopsis cylindrus CCMP1102</name>
    <dbReference type="NCBI Taxonomy" id="635003"/>
    <lineage>
        <taxon>Eukaryota</taxon>
        <taxon>Sar</taxon>
        <taxon>Stramenopiles</taxon>
        <taxon>Ochrophyta</taxon>
        <taxon>Bacillariophyta</taxon>
        <taxon>Bacillariophyceae</taxon>
        <taxon>Bacillariophycidae</taxon>
        <taxon>Bacillariales</taxon>
        <taxon>Bacillariaceae</taxon>
        <taxon>Fragilariopsis</taxon>
    </lineage>
</organism>
<protein>
    <submittedName>
        <fullName evidence="1">Uncharacterized protein</fullName>
    </submittedName>
</protein>
<name>A0A1E7F548_9STRA</name>
<dbReference type="Proteomes" id="UP000095751">
    <property type="component" value="Unassembled WGS sequence"/>
</dbReference>
<accession>A0A1E7F548</accession>
<evidence type="ECO:0000313" key="2">
    <source>
        <dbReference type="Proteomes" id="UP000095751"/>
    </source>
</evidence>
<dbReference type="AlphaFoldDB" id="A0A1E7F548"/>
<evidence type="ECO:0000313" key="1">
    <source>
        <dbReference type="EMBL" id="OEU13125.1"/>
    </source>
</evidence>
<sequence>MTNANLMHGMLSGKAVTFLSRLQPTGNVRSNLPQKLQRMDLNFLHAEPVLSKSLIINNTFDKTDYTWGDHDAMINIATILDAKLHKRQNILSIHFVRSKYDCIWIH</sequence>
<gene>
    <name evidence="1" type="ORF">FRACYDRAFT_242553</name>
</gene>
<dbReference type="InParanoid" id="A0A1E7F548"/>